<keyword evidence="3" id="KW-0520">NAD</keyword>
<protein>
    <recommendedName>
        <fullName evidence="1">ADP-ribosyl cyclase/cyclic ADP-ribose hydrolase</fullName>
        <ecNumber evidence="1">3.2.2.6</ecNumber>
    </recommendedName>
</protein>
<dbReference type="Gene3D" id="3.40.50.10140">
    <property type="entry name" value="Toll/interleukin-1 receptor homology (TIR) domain"/>
    <property type="match status" value="2"/>
</dbReference>
<dbReference type="PROSITE" id="PS50104">
    <property type="entry name" value="TIR"/>
    <property type="match status" value="2"/>
</dbReference>
<evidence type="ECO:0000256" key="4">
    <source>
        <dbReference type="ARBA" id="ARBA00047304"/>
    </source>
</evidence>
<keyword evidence="2" id="KW-0378">Hydrolase</keyword>
<dbReference type="EC" id="3.2.2.6" evidence="1"/>
<dbReference type="EMBL" id="CM035413">
    <property type="protein sequence ID" value="KAH7430675.1"/>
    <property type="molecule type" value="Genomic_DNA"/>
</dbReference>
<comment type="catalytic activity">
    <reaction evidence="4">
        <text>NAD(+) + H2O = ADP-D-ribose + nicotinamide + H(+)</text>
        <dbReference type="Rhea" id="RHEA:16301"/>
        <dbReference type="ChEBI" id="CHEBI:15377"/>
        <dbReference type="ChEBI" id="CHEBI:15378"/>
        <dbReference type="ChEBI" id="CHEBI:17154"/>
        <dbReference type="ChEBI" id="CHEBI:57540"/>
        <dbReference type="ChEBI" id="CHEBI:57967"/>
        <dbReference type="EC" id="3.2.2.6"/>
    </reaction>
    <physiologicalReaction direction="left-to-right" evidence="4">
        <dbReference type="Rhea" id="RHEA:16302"/>
    </physiologicalReaction>
</comment>
<dbReference type="SUPFAM" id="SSF52200">
    <property type="entry name" value="Toll/Interleukin receptor TIR domain"/>
    <property type="match status" value="2"/>
</dbReference>
<keyword evidence="7" id="KW-1185">Reference proteome</keyword>
<gene>
    <name evidence="6" type="ORF">KP509_08G008400</name>
</gene>
<evidence type="ECO:0000259" key="5">
    <source>
        <dbReference type="PROSITE" id="PS50104"/>
    </source>
</evidence>
<dbReference type="PANTHER" id="PTHR32009">
    <property type="entry name" value="TMV RESISTANCE PROTEIN N-LIKE"/>
    <property type="match status" value="1"/>
</dbReference>
<dbReference type="PANTHER" id="PTHR32009:SF39">
    <property type="entry name" value="TIR DOMAIN-CONTAINING PROTEIN"/>
    <property type="match status" value="1"/>
</dbReference>
<sequence length="447" mass="50799">MNRSEEIGNQLQIAKITPRSCFLPKPLKTAQNFALRALPNKGLTNHLCDLFCGKLRGSRVHIRMPPNYHVFICHRGPDSKQNIVSVLSGMLNSKCIKSFVDYQIKEGAHIHTEIYDAIQISSVYIVILSSRFANSKYCREEVVEIMKAHDATAKPHQLRKVITVLYDMEPVVAEEDTSYGLPNWNRSAVKRKDWKKAYERLLGCAEKFECNSKTTLLWEKLEEIVKKVQDFLDSNKLISVNCMEIGISRECWRAPHDVFICHCGEDTKHNVVSVLRGMLVSNGIGCFAVGFQVQDGESELKPDTKKIIKNSKVRVVFLSPNFVHSKECLEEVVQIMDTNGTSGTSDQSKPTTIPIFYDVDPSVFRLQAKGSAYDVQTVQEGTDQEREEWSKALKSICDLKGKLCRSSKEYLWEFLHHIFKRVAECVMDIGSCNDHLISGVPYKEKID</sequence>
<dbReference type="OrthoDB" id="6160824at2759"/>
<dbReference type="GO" id="GO:0007165">
    <property type="term" value="P:signal transduction"/>
    <property type="evidence" value="ECO:0007669"/>
    <property type="project" value="InterPro"/>
</dbReference>
<dbReference type="InterPro" id="IPR000157">
    <property type="entry name" value="TIR_dom"/>
</dbReference>
<dbReference type="InterPro" id="IPR035897">
    <property type="entry name" value="Toll_tir_struct_dom_sf"/>
</dbReference>
<accession>A0A8T2UAQ8</accession>
<name>A0A8T2UAQ8_CERRI</name>
<proteinExistence type="predicted"/>
<dbReference type="SMART" id="SM00255">
    <property type="entry name" value="TIR"/>
    <property type="match status" value="2"/>
</dbReference>
<organism evidence="6 7">
    <name type="scientific">Ceratopteris richardii</name>
    <name type="common">Triangle waterfern</name>
    <dbReference type="NCBI Taxonomy" id="49495"/>
    <lineage>
        <taxon>Eukaryota</taxon>
        <taxon>Viridiplantae</taxon>
        <taxon>Streptophyta</taxon>
        <taxon>Embryophyta</taxon>
        <taxon>Tracheophyta</taxon>
        <taxon>Polypodiopsida</taxon>
        <taxon>Polypodiidae</taxon>
        <taxon>Polypodiales</taxon>
        <taxon>Pteridineae</taxon>
        <taxon>Pteridaceae</taxon>
        <taxon>Parkerioideae</taxon>
        <taxon>Ceratopteris</taxon>
    </lineage>
</organism>
<evidence type="ECO:0000256" key="2">
    <source>
        <dbReference type="ARBA" id="ARBA00022801"/>
    </source>
</evidence>
<dbReference type="Pfam" id="PF01582">
    <property type="entry name" value="TIR"/>
    <property type="match status" value="2"/>
</dbReference>
<feature type="domain" description="TIR" evidence="5">
    <location>
        <begin position="66"/>
        <end position="201"/>
    </location>
</feature>
<evidence type="ECO:0000313" key="6">
    <source>
        <dbReference type="EMBL" id="KAH7430675.1"/>
    </source>
</evidence>
<reference evidence="6" key="1">
    <citation type="submission" date="2021-08" db="EMBL/GenBank/DDBJ databases">
        <title>WGS assembly of Ceratopteris richardii.</title>
        <authorList>
            <person name="Marchant D.B."/>
            <person name="Chen G."/>
            <person name="Jenkins J."/>
            <person name="Shu S."/>
            <person name="Leebens-Mack J."/>
            <person name="Grimwood J."/>
            <person name="Schmutz J."/>
            <person name="Soltis P."/>
            <person name="Soltis D."/>
            <person name="Chen Z.-H."/>
        </authorList>
    </citation>
    <scope>NUCLEOTIDE SEQUENCE</scope>
    <source>
        <strain evidence="6">Whitten #5841</strain>
        <tissue evidence="6">Leaf</tissue>
    </source>
</reference>
<evidence type="ECO:0000256" key="1">
    <source>
        <dbReference type="ARBA" id="ARBA00011982"/>
    </source>
</evidence>
<dbReference type="Proteomes" id="UP000825935">
    <property type="component" value="Chromosome 8"/>
</dbReference>
<evidence type="ECO:0000313" key="7">
    <source>
        <dbReference type="Proteomes" id="UP000825935"/>
    </source>
</evidence>
<evidence type="ECO:0000256" key="3">
    <source>
        <dbReference type="ARBA" id="ARBA00023027"/>
    </source>
</evidence>
<comment type="caution">
    <text evidence="6">The sequence shown here is derived from an EMBL/GenBank/DDBJ whole genome shotgun (WGS) entry which is preliminary data.</text>
</comment>
<dbReference type="AlphaFoldDB" id="A0A8T2UAQ8"/>
<feature type="domain" description="TIR" evidence="5">
    <location>
        <begin position="254"/>
        <end position="426"/>
    </location>
</feature>
<dbReference type="GO" id="GO:0061809">
    <property type="term" value="F:NAD+ nucleosidase activity, cyclic ADP-ribose generating"/>
    <property type="evidence" value="ECO:0007669"/>
    <property type="project" value="UniProtKB-EC"/>
</dbReference>